<evidence type="ECO:0000256" key="1">
    <source>
        <dbReference type="SAM" id="MobiDB-lite"/>
    </source>
</evidence>
<dbReference type="EMBL" id="HBHT01032149">
    <property type="protein sequence ID" value="CAD9984341.1"/>
    <property type="molecule type" value="Transcribed_RNA"/>
</dbReference>
<protein>
    <submittedName>
        <fullName evidence="2">Uncharacterized protein</fullName>
    </submittedName>
</protein>
<feature type="region of interest" description="Disordered" evidence="1">
    <location>
        <begin position="236"/>
        <end position="255"/>
    </location>
</feature>
<accession>A0A7S2YMK8</accession>
<gene>
    <name evidence="2" type="ORF">APAL1065_LOCUS21605</name>
</gene>
<evidence type="ECO:0000313" key="2">
    <source>
        <dbReference type="EMBL" id="CAD9984341.1"/>
    </source>
</evidence>
<organism evidence="2">
    <name type="scientific">Entomoneis paludosa</name>
    <dbReference type="NCBI Taxonomy" id="265537"/>
    <lineage>
        <taxon>Eukaryota</taxon>
        <taxon>Sar</taxon>
        <taxon>Stramenopiles</taxon>
        <taxon>Ochrophyta</taxon>
        <taxon>Bacillariophyta</taxon>
        <taxon>Bacillariophyceae</taxon>
        <taxon>Bacillariophycidae</taxon>
        <taxon>Entomoneidaceae</taxon>
        <taxon>Entomoneis</taxon>
    </lineage>
</organism>
<dbReference type="AlphaFoldDB" id="A0A7S2YMK8"/>
<proteinExistence type="predicted"/>
<name>A0A7S2YMK8_9STRA</name>
<reference evidence="2" key="1">
    <citation type="submission" date="2021-01" db="EMBL/GenBank/DDBJ databases">
        <authorList>
            <person name="Corre E."/>
            <person name="Pelletier E."/>
            <person name="Niang G."/>
            <person name="Scheremetjew M."/>
            <person name="Finn R."/>
            <person name="Kale V."/>
            <person name="Holt S."/>
            <person name="Cochrane G."/>
            <person name="Meng A."/>
            <person name="Brown T."/>
            <person name="Cohen L."/>
        </authorList>
    </citation>
    <scope>NUCLEOTIDE SEQUENCE</scope>
    <source>
        <strain evidence="2">CCMP125</strain>
    </source>
</reference>
<sequence length="325" mass="35455">MEITENTLRVGIVGVDATPKHIVPLQSVTPSFFQSEPALQDPASVWYRYLAPILKSAYQRLIGFGAKERKAIVLFRGYDDKSLPRSIEDAILAVLIAEVGVPAVNLQCSALSMVPYSLPMLSHMLVVSVGIEEASCQVHASGENLPFTYQSVPLQSQTSTKDDATTSFQSTYMDLNNPNSVLMAMVKTLEACPRTVRKFVVSNIVFCGTGLCKQPHIPVAIVKQLKLALTAASSQSTSSSTRSETNPAMDLPQGDDDELVGNLQTLVPVSLKSLAGLESHVGLVKCNIRPDLLAWVGATQWAAHWHGQDPSLQKWKWHTEWPSKS</sequence>